<dbReference type="Proteomes" id="UP001497525">
    <property type="component" value="Unassembled WGS sequence"/>
</dbReference>
<dbReference type="EMBL" id="CAXLJL010000057">
    <property type="protein sequence ID" value="CAL5130063.1"/>
    <property type="molecule type" value="Genomic_DNA"/>
</dbReference>
<dbReference type="SUPFAM" id="SSF140361">
    <property type="entry name" value="MIT domain-like"/>
    <property type="match status" value="1"/>
</dbReference>
<evidence type="ECO:0000313" key="3">
    <source>
        <dbReference type="EMBL" id="CAL5130063.1"/>
    </source>
</evidence>
<accession>A0AAV2T440</accession>
<dbReference type="AlphaFoldDB" id="A0AAV2T440"/>
<protein>
    <submittedName>
        <fullName evidence="3">Uncharacterized protein</fullName>
    </submittedName>
</protein>
<gene>
    <name evidence="3" type="ORF">CDAUBV1_LOCUS1505</name>
</gene>
<feature type="coiled-coil region" evidence="1">
    <location>
        <begin position="136"/>
        <end position="170"/>
    </location>
</feature>
<sequence>MELVVEMDSNLSKAHFCERRACEALEKGDYDTSISCYKQAIIFMEAVRSEVAAEGDAGYDLIVFDLQLSGLRTQLERTIKRKNAFLNGNCESLSATDFSSNDASLSPPDSSASAPCTVLDKAAAVTILPKNDLQTKEEMLMCIQELRRLVDELSNQLELTRRQCSEERARRLAAEAELLASRNYQAVKSPYTLRTSRGVNRTALTNSTLSVLTSSDPTASSPTEGARPDSLVEKSRSEPAEWWFDATSE</sequence>
<keyword evidence="1" id="KW-0175">Coiled coil</keyword>
<comment type="caution">
    <text evidence="3">The sequence shown here is derived from an EMBL/GenBank/DDBJ whole genome shotgun (WGS) entry which is preliminary data.</text>
</comment>
<reference evidence="3" key="1">
    <citation type="submission" date="2024-06" db="EMBL/GenBank/DDBJ databases">
        <authorList>
            <person name="Liu X."/>
            <person name="Lenzi L."/>
            <person name="Haldenby T S."/>
            <person name="Uol C."/>
        </authorList>
    </citation>
    <scope>NUCLEOTIDE SEQUENCE</scope>
</reference>
<dbReference type="Gene3D" id="1.20.58.80">
    <property type="entry name" value="Phosphotransferase system, lactose/cellobiose-type IIA subunit"/>
    <property type="match status" value="1"/>
</dbReference>
<feature type="region of interest" description="Disordered" evidence="2">
    <location>
        <begin position="210"/>
        <end position="238"/>
    </location>
</feature>
<proteinExistence type="predicted"/>
<name>A0AAV2T440_CALDB</name>
<evidence type="ECO:0000256" key="1">
    <source>
        <dbReference type="SAM" id="Coils"/>
    </source>
</evidence>
<organism evidence="3 4">
    <name type="scientific">Calicophoron daubneyi</name>
    <name type="common">Rumen fluke</name>
    <name type="synonym">Paramphistomum daubneyi</name>
    <dbReference type="NCBI Taxonomy" id="300641"/>
    <lineage>
        <taxon>Eukaryota</taxon>
        <taxon>Metazoa</taxon>
        <taxon>Spiralia</taxon>
        <taxon>Lophotrochozoa</taxon>
        <taxon>Platyhelminthes</taxon>
        <taxon>Trematoda</taxon>
        <taxon>Digenea</taxon>
        <taxon>Plagiorchiida</taxon>
        <taxon>Pronocephalata</taxon>
        <taxon>Paramphistomoidea</taxon>
        <taxon>Paramphistomidae</taxon>
        <taxon>Calicophoron</taxon>
    </lineage>
</organism>
<evidence type="ECO:0000256" key="2">
    <source>
        <dbReference type="SAM" id="MobiDB-lite"/>
    </source>
</evidence>
<evidence type="ECO:0000313" key="4">
    <source>
        <dbReference type="Proteomes" id="UP001497525"/>
    </source>
</evidence>
<feature type="compositionally biased region" description="Basic and acidic residues" evidence="2">
    <location>
        <begin position="226"/>
        <end position="238"/>
    </location>
</feature>